<dbReference type="PANTHER" id="PTHR32494:SF5">
    <property type="entry name" value="ALLANTOATE AMIDOHYDROLASE"/>
    <property type="match status" value="1"/>
</dbReference>
<dbReference type="SUPFAM" id="SSF55031">
    <property type="entry name" value="Bacterial exopeptidase dimerisation domain"/>
    <property type="match status" value="1"/>
</dbReference>
<proteinExistence type="inferred from homology"/>
<evidence type="ECO:0000259" key="4">
    <source>
        <dbReference type="Pfam" id="PF07687"/>
    </source>
</evidence>
<dbReference type="Pfam" id="PF07687">
    <property type="entry name" value="M20_dimer"/>
    <property type="match status" value="1"/>
</dbReference>
<feature type="binding site" evidence="3">
    <location>
        <position position="100"/>
    </location>
    <ligand>
        <name>Zn(2+)</name>
        <dbReference type="ChEBI" id="CHEBI:29105"/>
        <label>2</label>
    </ligand>
</feature>
<dbReference type="GO" id="GO:0016813">
    <property type="term" value="F:hydrolase activity, acting on carbon-nitrogen (but not peptide) bonds, in linear amidines"/>
    <property type="evidence" value="ECO:0007669"/>
    <property type="project" value="InterPro"/>
</dbReference>
<dbReference type="NCBIfam" id="NF006769">
    <property type="entry name" value="PRK09290.1-3"/>
    <property type="match status" value="1"/>
</dbReference>
<dbReference type="CDD" id="cd03884">
    <property type="entry name" value="M20_bAS"/>
    <property type="match status" value="1"/>
</dbReference>
<keyword evidence="3" id="KW-0479">Metal-binding</keyword>
<dbReference type="InterPro" id="IPR010158">
    <property type="entry name" value="Amidase_Cbmase"/>
</dbReference>
<dbReference type="AlphaFoldDB" id="A0A2W5R806"/>
<feature type="domain" description="Peptidase M20 dimerisation" evidence="4">
    <location>
        <begin position="215"/>
        <end position="311"/>
    </location>
</feature>
<dbReference type="NCBIfam" id="NF006771">
    <property type="entry name" value="PRK09290.1-5"/>
    <property type="match status" value="1"/>
</dbReference>
<feature type="binding site" evidence="3">
    <location>
        <position position="135"/>
    </location>
    <ligand>
        <name>Zn(2+)</name>
        <dbReference type="ChEBI" id="CHEBI:29105"/>
        <label>2</label>
    </ligand>
</feature>
<comment type="cofactor">
    <cofactor evidence="3">
        <name>Zn(2+)</name>
        <dbReference type="ChEBI" id="CHEBI:29105"/>
    </cofactor>
    <text evidence="3">Binds 2 Zn(2+) ions per subunit.</text>
</comment>
<keyword evidence="2 5" id="KW-0378">Hydrolase</keyword>
<dbReference type="PANTHER" id="PTHR32494">
    <property type="entry name" value="ALLANTOATE DEIMINASE-RELATED"/>
    <property type="match status" value="1"/>
</dbReference>
<dbReference type="InterPro" id="IPR002933">
    <property type="entry name" value="Peptidase_M20"/>
</dbReference>
<dbReference type="Gene3D" id="3.40.630.10">
    <property type="entry name" value="Zn peptidases"/>
    <property type="match status" value="1"/>
</dbReference>
<evidence type="ECO:0000313" key="5">
    <source>
        <dbReference type="EMBL" id="PZQ84899.1"/>
    </source>
</evidence>
<evidence type="ECO:0000256" key="3">
    <source>
        <dbReference type="PIRSR" id="PIRSR001235-1"/>
    </source>
</evidence>
<dbReference type="InterPro" id="IPR011650">
    <property type="entry name" value="Peptidase_M20_dimer"/>
</dbReference>
<comment type="caution">
    <text evidence="5">The sequence shown here is derived from an EMBL/GenBank/DDBJ whole genome shotgun (WGS) entry which is preliminary data.</text>
</comment>
<dbReference type="GO" id="GO:0046872">
    <property type="term" value="F:metal ion binding"/>
    <property type="evidence" value="ECO:0007669"/>
    <property type="project" value="UniProtKB-KW"/>
</dbReference>
<dbReference type="Proteomes" id="UP000248887">
    <property type="component" value="Unassembled WGS sequence"/>
</dbReference>
<comment type="similarity">
    <text evidence="1">Belongs to the peptidase M20 family.</text>
</comment>
<dbReference type="Pfam" id="PF01546">
    <property type="entry name" value="Peptidase_M20"/>
    <property type="match status" value="1"/>
</dbReference>
<protein>
    <submittedName>
        <fullName evidence="5">Zn-dependent hydrolase</fullName>
    </submittedName>
</protein>
<dbReference type="InterPro" id="IPR036264">
    <property type="entry name" value="Bact_exopeptidase_dim_dom"/>
</dbReference>
<keyword evidence="3" id="KW-0862">Zinc</keyword>
<name>A0A2W5R806_ANCNO</name>
<dbReference type="Gene3D" id="3.30.70.360">
    <property type="match status" value="1"/>
</dbReference>
<evidence type="ECO:0000313" key="6">
    <source>
        <dbReference type="Proteomes" id="UP000248887"/>
    </source>
</evidence>
<dbReference type="EMBL" id="QFQD01000006">
    <property type="protein sequence ID" value="PZQ84899.1"/>
    <property type="molecule type" value="Genomic_DNA"/>
</dbReference>
<reference evidence="5 6" key="1">
    <citation type="submission" date="2017-08" db="EMBL/GenBank/DDBJ databases">
        <title>Infants hospitalized years apart are colonized by the same room-sourced microbial strains.</title>
        <authorList>
            <person name="Brooks B."/>
            <person name="Olm M.R."/>
            <person name="Firek B.A."/>
            <person name="Baker R."/>
            <person name="Thomas B.C."/>
            <person name="Morowitz M.J."/>
            <person name="Banfield J.F."/>
        </authorList>
    </citation>
    <scope>NUCLEOTIDE SEQUENCE [LARGE SCALE GENOMIC DNA]</scope>
    <source>
        <strain evidence="5">S2_005_001_R2_27</strain>
    </source>
</reference>
<feature type="binding site" evidence="3">
    <location>
        <position position="89"/>
    </location>
    <ligand>
        <name>Zn(2+)</name>
        <dbReference type="ChEBI" id="CHEBI:29105"/>
        <label>1</label>
    </ligand>
</feature>
<feature type="binding site" evidence="3">
    <location>
        <position position="196"/>
    </location>
    <ligand>
        <name>Zn(2+)</name>
        <dbReference type="ChEBI" id="CHEBI:29105"/>
        <label>1</label>
    </ligand>
</feature>
<dbReference type="NCBIfam" id="TIGR01879">
    <property type="entry name" value="hydantase"/>
    <property type="match status" value="1"/>
</dbReference>
<dbReference type="PIRSF" id="PIRSF001235">
    <property type="entry name" value="Amidase_carbamoylase"/>
    <property type="match status" value="1"/>
</dbReference>
<feature type="binding site" evidence="3">
    <location>
        <position position="100"/>
    </location>
    <ligand>
        <name>Zn(2+)</name>
        <dbReference type="ChEBI" id="CHEBI:29105"/>
        <label>1</label>
    </ligand>
</feature>
<sequence length="414" mass="42935">MQGAGPVPNLKIDGDRLWDTLMETARFGGTPEGGIRRLTLSAEDRQVRDWLRAACEELGCTVSVDELGNMFAHRPGSDPDALPVAMGSHLDTQPTGGKFDGVLGVLAGLEVLRTLDAAGYVTRRPLVLVNWTNEEGARFAPAMVASGAYAGVFTPDYVRARTDAEGVSFGAALDAIGYRGAAPAGSVKLGAMFELHIEQGPVLEEAGTTIGIVTGVQGIRWYDLVIEGRAAHAGTTPMALRRDALCAAAELMLEVRRVAQARGGLATVGEIGIAQASRNVVPGEVRMTLDLRHTDSAVLDAMEADITAVAAGAAFARTPVRLTRIWDSPPVAFDAGCVAAVAAGAAAEGLPAQEIVSGAGHDSVYTARVMPTAMIFVPCKDGLSHNPAESASPEHCAAGAQTLLNAVVAYADGA</sequence>
<dbReference type="SUPFAM" id="SSF53187">
    <property type="entry name" value="Zn-dependent exopeptidases"/>
    <property type="match status" value="1"/>
</dbReference>
<evidence type="ECO:0000256" key="2">
    <source>
        <dbReference type="ARBA" id="ARBA00022801"/>
    </source>
</evidence>
<feature type="binding site" evidence="3">
    <location>
        <position position="385"/>
    </location>
    <ligand>
        <name>Zn(2+)</name>
        <dbReference type="ChEBI" id="CHEBI:29105"/>
        <label>2</label>
    </ligand>
</feature>
<organism evidence="5 6">
    <name type="scientific">Ancylobacter novellus</name>
    <name type="common">Thiobacillus novellus</name>
    <dbReference type="NCBI Taxonomy" id="921"/>
    <lineage>
        <taxon>Bacteria</taxon>
        <taxon>Pseudomonadati</taxon>
        <taxon>Pseudomonadota</taxon>
        <taxon>Alphaproteobacteria</taxon>
        <taxon>Hyphomicrobiales</taxon>
        <taxon>Xanthobacteraceae</taxon>
        <taxon>Ancylobacter</taxon>
    </lineage>
</organism>
<gene>
    <name evidence="5" type="ORF">DI549_03185</name>
</gene>
<evidence type="ECO:0000256" key="1">
    <source>
        <dbReference type="ARBA" id="ARBA00006153"/>
    </source>
</evidence>
<accession>A0A2W5R806</accession>